<evidence type="ECO:0000259" key="6">
    <source>
        <dbReference type="PROSITE" id="PS50865"/>
    </source>
</evidence>
<dbReference type="GeneID" id="9686400"/>
<dbReference type="KEGG" id="mpp:MICPUCDRAFT_63421"/>
<keyword evidence="1" id="KW-0479">Metal-binding</keyword>
<evidence type="ECO:0000256" key="5">
    <source>
        <dbReference type="SAM" id="MobiDB-lite"/>
    </source>
</evidence>
<keyword evidence="2 4" id="KW-0863">Zinc-finger</keyword>
<evidence type="ECO:0000313" key="7">
    <source>
        <dbReference type="EMBL" id="EEH54611.1"/>
    </source>
</evidence>
<feature type="region of interest" description="Disordered" evidence="5">
    <location>
        <begin position="241"/>
        <end position="263"/>
    </location>
</feature>
<dbReference type="AlphaFoldDB" id="C1MZI8"/>
<name>C1MZI8_MICPC</name>
<gene>
    <name evidence="7" type="ORF">MICPUCDRAFT_63421</name>
</gene>
<dbReference type="EMBL" id="GG663743">
    <property type="protein sequence ID" value="EEH54611.1"/>
    <property type="molecule type" value="Genomic_DNA"/>
</dbReference>
<dbReference type="OrthoDB" id="265717at2759"/>
<sequence length="447" mass="48560">MCTNGVKANDDDGDDSLREALKIAILLGEAGADARLANRFAEPPLIACVLAGGFIPGMTILLEFGADPKQESTGNGNVSAYGMVFGSGPMPMKTARALLSADVYKEGGVVGRDVRVHGLTSASAKALNGKVGTVRRLDPVTGKYEVSLHGEEDRIISIAPWKLKLAEEMFGCVVRLKDLTGRSELNGRRGICGTYLRHRGRYEIAVQATNDAPAEKISVKPCNIERLERLSKIGNCAGCGVAASSDEKKPKGSKKKGERAKESAKDDARVKLRYCGRCYTVVYCGDECVKANWNLHKEECAARCANQARINLQRIKESTPRGMSFSTVNMQTHQIDALNEFGEIVASKNESFTVKVQIPLVPPGMGRTLQNGMGAMVYDEKRRLQFHIPANPPFEKEYQQAVEHVESKGLTAMGSAKGVKAYFPARLIDSGKTILIDFHEALTPPAW</sequence>
<dbReference type="Gene3D" id="6.10.140.2220">
    <property type="match status" value="1"/>
</dbReference>
<reference evidence="7 8" key="1">
    <citation type="journal article" date="2009" name="Science">
        <title>Green evolution and dynamic adaptations revealed by genomes of the marine picoeukaryotes Micromonas.</title>
        <authorList>
            <person name="Worden A.Z."/>
            <person name="Lee J.H."/>
            <person name="Mock T."/>
            <person name="Rouze P."/>
            <person name="Simmons M.P."/>
            <person name="Aerts A.L."/>
            <person name="Allen A.E."/>
            <person name="Cuvelier M.L."/>
            <person name="Derelle E."/>
            <person name="Everett M.V."/>
            <person name="Foulon E."/>
            <person name="Grimwood J."/>
            <person name="Gundlach H."/>
            <person name="Henrissat B."/>
            <person name="Napoli C."/>
            <person name="McDonald S.M."/>
            <person name="Parker M.S."/>
            <person name="Rombauts S."/>
            <person name="Salamov A."/>
            <person name="Von Dassow P."/>
            <person name="Badger J.H."/>
            <person name="Coutinho P.M."/>
            <person name="Demir E."/>
            <person name="Dubchak I."/>
            <person name="Gentemann C."/>
            <person name="Eikrem W."/>
            <person name="Gready J.E."/>
            <person name="John U."/>
            <person name="Lanier W."/>
            <person name="Lindquist E.A."/>
            <person name="Lucas S."/>
            <person name="Mayer K.F."/>
            <person name="Moreau H."/>
            <person name="Not F."/>
            <person name="Otillar R."/>
            <person name="Panaud O."/>
            <person name="Pangilinan J."/>
            <person name="Paulsen I."/>
            <person name="Piegu B."/>
            <person name="Poliakov A."/>
            <person name="Robbens S."/>
            <person name="Schmutz J."/>
            <person name="Toulza E."/>
            <person name="Wyss T."/>
            <person name="Zelensky A."/>
            <person name="Zhou K."/>
            <person name="Armbrust E.V."/>
            <person name="Bhattacharya D."/>
            <person name="Goodenough U.W."/>
            <person name="Van de Peer Y."/>
            <person name="Grigoriev I.V."/>
        </authorList>
    </citation>
    <scope>NUCLEOTIDE SEQUENCE [LARGE SCALE GENOMIC DNA]</scope>
    <source>
        <strain evidence="7 8">CCMP1545</strain>
    </source>
</reference>
<dbReference type="RefSeq" id="XP_003060961.1">
    <property type="nucleotide sequence ID" value="XM_003060915.1"/>
</dbReference>
<evidence type="ECO:0000313" key="8">
    <source>
        <dbReference type="Proteomes" id="UP000001876"/>
    </source>
</evidence>
<dbReference type="Pfam" id="PF01753">
    <property type="entry name" value="zf-MYND"/>
    <property type="match status" value="1"/>
</dbReference>
<dbReference type="PROSITE" id="PS50865">
    <property type="entry name" value="ZF_MYND_2"/>
    <property type="match status" value="1"/>
</dbReference>
<evidence type="ECO:0000256" key="2">
    <source>
        <dbReference type="ARBA" id="ARBA00022771"/>
    </source>
</evidence>
<accession>C1MZI8</accession>
<dbReference type="Proteomes" id="UP000001876">
    <property type="component" value="Unassembled WGS sequence"/>
</dbReference>
<evidence type="ECO:0000256" key="3">
    <source>
        <dbReference type="ARBA" id="ARBA00022833"/>
    </source>
</evidence>
<evidence type="ECO:0000256" key="4">
    <source>
        <dbReference type="PROSITE-ProRule" id="PRU00134"/>
    </source>
</evidence>
<dbReference type="SUPFAM" id="SSF144232">
    <property type="entry name" value="HIT/MYND zinc finger-like"/>
    <property type="match status" value="1"/>
</dbReference>
<dbReference type="GO" id="GO:0008270">
    <property type="term" value="F:zinc ion binding"/>
    <property type="evidence" value="ECO:0007669"/>
    <property type="project" value="UniProtKB-KW"/>
</dbReference>
<dbReference type="eggNOG" id="ENOG502SCM8">
    <property type="taxonomic scope" value="Eukaryota"/>
</dbReference>
<proteinExistence type="predicted"/>
<keyword evidence="3" id="KW-0862">Zinc</keyword>
<organism evidence="8">
    <name type="scientific">Micromonas pusilla (strain CCMP1545)</name>
    <name type="common">Picoplanktonic green alga</name>
    <dbReference type="NCBI Taxonomy" id="564608"/>
    <lineage>
        <taxon>Eukaryota</taxon>
        <taxon>Viridiplantae</taxon>
        <taxon>Chlorophyta</taxon>
        <taxon>Mamiellophyceae</taxon>
        <taxon>Mamiellales</taxon>
        <taxon>Mamiellaceae</taxon>
        <taxon>Micromonas</taxon>
    </lineage>
</organism>
<evidence type="ECO:0000256" key="1">
    <source>
        <dbReference type="ARBA" id="ARBA00022723"/>
    </source>
</evidence>
<feature type="domain" description="MYND-type" evidence="6">
    <location>
        <begin position="236"/>
        <end position="300"/>
    </location>
</feature>
<protein>
    <submittedName>
        <fullName evidence="7">Predicted protein</fullName>
    </submittedName>
</protein>
<keyword evidence="8" id="KW-1185">Reference proteome</keyword>
<dbReference type="InterPro" id="IPR002893">
    <property type="entry name" value="Znf_MYND"/>
</dbReference>